<evidence type="ECO:0000313" key="3">
    <source>
        <dbReference type="Proteomes" id="UP001050691"/>
    </source>
</evidence>
<reference evidence="2" key="1">
    <citation type="submission" date="2021-10" db="EMBL/GenBank/DDBJ databases">
        <title>De novo Genome Assembly of Clathrus columnatus (Basidiomycota, Fungi) Using Illumina and Nanopore Sequence Data.</title>
        <authorList>
            <person name="Ogiso-Tanaka E."/>
            <person name="Itagaki H."/>
            <person name="Hosoya T."/>
            <person name="Hosaka K."/>
        </authorList>
    </citation>
    <scope>NUCLEOTIDE SEQUENCE</scope>
    <source>
        <strain evidence="2">MO-923</strain>
    </source>
</reference>
<feature type="region of interest" description="Disordered" evidence="1">
    <location>
        <begin position="526"/>
        <end position="548"/>
    </location>
</feature>
<feature type="region of interest" description="Disordered" evidence="1">
    <location>
        <begin position="319"/>
        <end position="361"/>
    </location>
</feature>
<sequence>MDDEKDSLFGSPPPSPHRGRSPSLALPEDAGWRMEDALLHTQNVGTIALLGSQNNLSKIPAPAQSEISSTKPPFLRLRPPSVEPTPPQHLQTPPPPCRSKFMMATPIMSHQKPLARKHSERMDRTLSDLVSLIAHFGPTQSAKLHPQGTKENPIHVDDIYQDHPPTPIDAVNNALIALANTVASALKLPNVSLDHPPLPEPAVHKVLQFIKHDPKLIPTLQATHEYLNNVPHYPPCEVSCSDNYIDPSPPKSKRKRKQATPRIPAGAEHWNVPFPFAPGHEPKGYPTQWQLERGRRVLGELLGLFERAFIHSRTKEFLSRDPSMEPSPAKRPRLSTAKTNKHERTVDTQMDQQVPSSCSSDSQRMTEWLSSLSLPLTESIVESFPSTHLPSSTSSFPSIEFSFDDISNIMDVVPSNVATTLQPSTLDFTQLFNDFDWGSLDSIPVSGSPANAPTDMDLTYLAMDTFPPPGSLAESERTLNVPATERQGFLDSTVYLDLDAAESMSTSYFTPSNTQQSCEIAQSTQTIPTASGSSSVREGTPLVSTRPEATSTAEVIPWSRNMNLTQLQRKLAVLLKAQDRRNYLLEELEKTALKKWELQIENGVLQNLKSAMTELS</sequence>
<feature type="region of interest" description="Disordered" evidence="1">
    <location>
        <begin position="1"/>
        <end position="29"/>
    </location>
</feature>
<dbReference type="AlphaFoldDB" id="A0AAV5A9P5"/>
<keyword evidence="3" id="KW-1185">Reference proteome</keyword>
<protein>
    <submittedName>
        <fullName evidence="2">Uncharacterized protein</fullName>
    </submittedName>
</protein>
<organism evidence="2 3">
    <name type="scientific">Clathrus columnatus</name>
    <dbReference type="NCBI Taxonomy" id="1419009"/>
    <lineage>
        <taxon>Eukaryota</taxon>
        <taxon>Fungi</taxon>
        <taxon>Dikarya</taxon>
        <taxon>Basidiomycota</taxon>
        <taxon>Agaricomycotina</taxon>
        <taxon>Agaricomycetes</taxon>
        <taxon>Phallomycetidae</taxon>
        <taxon>Phallales</taxon>
        <taxon>Clathraceae</taxon>
        <taxon>Clathrus</taxon>
    </lineage>
</organism>
<comment type="caution">
    <text evidence="2">The sequence shown here is derived from an EMBL/GenBank/DDBJ whole genome shotgun (WGS) entry which is preliminary data.</text>
</comment>
<evidence type="ECO:0000256" key="1">
    <source>
        <dbReference type="SAM" id="MobiDB-lite"/>
    </source>
</evidence>
<evidence type="ECO:0000313" key="2">
    <source>
        <dbReference type="EMBL" id="GJJ08635.1"/>
    </source>
</evidence>
<feature type="region of interest" description="Disordered" evidence="1">
    <location>
        <begin position="244"/>
        <end position="271"/>
    </location>
</feature>
<feature type="compositionally biased region" description="Polar residues" evidence="1">
    <location>
        <begin position="526"/>
        <end position="537"/>
    </location>
</feature>
<gene>
    <name evidence="2" type="ORF">Clacol_002854</name>
</gene>
<feature type="compositionally biased region" description="Polar residues" evidence="1">
    <location>
        <begin position="347"/>
        <end position="361"/>
    </location>
</feature>
<accession>A0AAV5A9P5</accession>
<dbReference type="EMBL" id="BPWL01000003">
    <property type="protein sequence ID" value="GJJ08635.1"/>
    <property type="molecule type" value="Genomic_DNA"/>
</dbReference>
<proteinExistence type="predicted"/>
<dbReference type="Proteomes" id="UP001050691">
    <property type="component" value="Unassembled WGS sequence"/>
</dbReference>
<name>A0AAV5A9P5_9AGAM</name>